<feature type="region of interest" description="Disordered" evidence="1">
    <location>
        <begin position="643"/>
        <end position="674"/>
    </location>
</feature>
<dbReference type="Pfam" id="PF07530">
    <property type="entry name" value="PRE_C2HC"/>
    <property type="match status" value="1"/>
</dbReference>
<evidence type="ECO:0000313" key="3">
    <source>
        <dbReference type="EMBL" id="GFY21636.1"/>
    </source>
</evidence>
<dbReference type="GO" id="GO:0008270">
    <property type="term" value="F:zinc ion binding"/>
    <property type="evidence" value="ECO:0007669"/>
    <property type="project" value="InterPro"/>
</dbReference>
<reference evidence="3" key="1">
    <citation type="submission" date="2020-08" db="EMBL/GenBank/DDBJ databases">
        <title>Multicomponent nature underlies the extraordinary mechanical properties of spider dragline silk.</title>
        <authorList>
            <person name="Kono N."/>
            <person name="Nakamura H."/>
            <person name="Mori M."/>
            <person name="Yoshida Y."/>
            <person name="Ohtoshi R."/>
            <person name="Malay A.D."/>
            <person name="Moran D.A.P."/>
            <person name="Tomita M."/>
            <person name="Numata K."/>
            <person name="Arakawa K."/>
        </authorList>
    </citation>
    <scope>NUCLEOTIDE SEQUENCE</scope>
</reference>
<dbReference type="PANTHER" id="PTHR47331:SF2">
    <property type="match status" value="1"/>
</dbReference>
<dbReference type="AlphaFoldDB" id="A0A8X6T6T4"/>
<dbReference type="SUPFAM" id="SSF53098">
    <property type="entry name" value="Ribonuclease H-like"/>
    <property type="match status" value="1"/>
</dbReference>
<gene>
    <name evidence="3" type="primary">AVEN_191071_1</name>
    <name evidence="3" type="ORF">TNCV_1167811</name>
</gene>
<feature type="domain" description="Integrase catalytic" evidence="2">
    <location>
        <begin position="1"/>
        <end position="123"/>
    </location>
</feature>
<keyword evidence="4" id="KW-1185">Reference proteome</keyword>
<name>A0A8X6T6T4_TRICX</name>
<feature type="compositionally biased region" description="Low complexity" evidence="1">
    <location>
        <begin position="693"/>
        <end position="711"/>
    </location>
</feature>
<accession>A0A8X6T6T4</accession>
<dbReference type="GO" id="GO:0003676">
    <property type="term" value="F:nucleic acid binding"/>
    <property type="evidence" value="ECO:0007669"/>
    <property type="project" value="InterPro"/>
</dbReference>
<dbReference type="GO" id="GO:0015074">
    <property type="term" value="P:DNA integration"/>
    <property type="evidence" value="ECO:0007669"/>
    <property type="project" value="InterPro"/>
</dbReference>
<feature type="region of interest" description="Disordered" evidence="1">
    <location>
        <begin position="315"/>
        <end position="387"/>
    </location>
</feature>
<evidence type="ECO:0000259" key="2">
    <source>
        <dbReference type="PROSITE" id="PS50994"/>
    </source>
</evidence>
<dbReference type="InterPro" id="IPR001878">
    <property type="entry name" value="Znf_CCHC"/>
</dbReference>
<dbReference type="Gene3D" id="3.30.420.10">
    <property type="entry name" value="Ribonuclease H-like superfamily/Ribonuclease H"/>
    <property type="match status" value="1"/>
</dbReference>
<dbReference type="InterPro" id="IPR006579">
    <property type="entry name" value="Pre_C2HC_dom"/>
</dbReference>
<dbReference type="InterPro" id="IPR036397">
    <property type="entry name" value="RNaseH_sf"/>
</dbReference>
<evidence type="ECO:0000256" key="1">
    <source>
        <dbReference type="SAM" id="MobiDB-lite"/>
    </source>
</evidence>
<proteinExistence type="predicted"/>
<sequence length="779" mass="87799">MLCSKIFTDNATNFVGTNSQLKVFYKNLNFPDQKLAAYLTEEGIEWNFIPPRAPHMGGLWEAGIKSVKYHFKRALGRSRLTYEKFETVIIQVEGILNSRPLTPISNDFDNFEIKPLAENNKGNSGSLEKMENRLSEYSPTERGKWMIEKDNVMCGTMGIVKEDFTPVCNWLLGRVVEVYHGSDVKRDDAIMNPITELPPCITQSATMDTDPPLTDADVCARMRELRHDVLLQSGSVRYLEYNLNLAQSGEVLQPKEQIDKLAANLQEMKELLEHKRGELASFSVCPVPSCQFHATVTSPDRIQFINDLLSDSYPNEISTIPSDPVNKSSEKKPLEKSKIKEKPKSIDKNPKNDKSKITEKAKTTKQTEDPNKLKKARPDGFTSPTKHVKKQKMLQNYTIGAAAPVTTSNKFEPLAGTSTLPEKENAALSVTKPNIPPINLKFKENYNLILQEISRKYPKSKSKLSGEFLKIFAASTDDHRAITTLLTEKGEQYFALNPVLNRPQKIVIKGLPINTDVEEIRLDLTSRGFKIIKVAQFNKSKSKLKLPIFMVEIEKSPDSPDIFQLETCCYLSIKVDTYNRRPGAVQCYNCNLFNHSSANCHIKTRCLKCGEAHKTGDCRITEKIENPTCINCNQKGHMANSYRCPNFPKIKPKKGAPSENRNPSQRSNQTQNSTFVKENLSFANALKGEHQMAPRSDAPSSASSEPETSPTPREKTPANADGNNTHNHDGETFGFMDAIIELKRFFTDYPSLLELGRQLKYAKGTARIDVFYRHLISMK</sequence>
<dbReference type="EMBL" id="BMAU01021358">
    <property type="protein sequence ID" value="GFY21636.1"/>
    <property type="molecule type" value="Genomic_DNA"/>
</dbReference>
<feature type="region of interest" description="Disordered" evidence="1">
    <location>
        <begin position="689"/>
        <end position="729"/>
    </location>
</feature>
<dbReference type="SMART" id="SM00343">
    <property type="entry name" value="ZnF_C2HC"/>
    <property type="match status" value="3"/>
</dbReference>
<dbReference type="PROSITE" id="PS50994">
    <property type="entry name" value="INTEGRASE"/>
    <property type="match status" value="1"/>
</dbReference>
<dbReference type="Proteomes" id="UP000887159">
    <property type="component" value="Unassembled WGS sequence"/>
</dbReference>
<dbReference type="InterPro" id="IPR001584">
    <property type="entry name" value="Integrase_cat-core"/>
</dbReference>
<dbReference type="InterPro" id="IPR012337">
    <property type="entry name" value="RNaseH-like_sf"/>
</dbReference>
<evidence type="ECO:0000313" key="4">
    <source>
        <dbReference type="Proteomes" id="UP000887159"/>
    </source>
</evidence>
<organism evidence="3 4">
    <name type="scientific">Trichonephila clavipes</name>
    <name type="common">Golden silk orbweaver</name>
    <name type="synonym">Nephila clavipes</name>
    <dbReference type="NCBI Taxonomy" id="2585209"/>
    <lineage>
        <taxon>Eukaryota</taxon>
        <taxon>Metazoa</taxon>
        <taxon>Ecdysozoa</taxon>
        <taxon>Arthropoda</taxon>
        <taxon>Chelicerata</taxon>
        <taxon>Arachnida</taxon>
        <taxon>Araneae</taxon>
        <taxon>Araneomorphae</taxon>
        <taxon>Entelegynae</taxon>
        <taxon>Araneoidea</taxon>
        <taxon>Nephilidae</taxon>
        <taxon>Trichonephila</taxon>
    </lineage>
</organism>
<dbReference type="InterPro" id="IPR040676">
    <property type="entry name" value="DUF5641"/>
</dbReference>
<dbReference type="PANTHER" id="PTHR47331">
    <property type="entry name" value="PHD-TYPE DOMAIN-CONTAINING PROTEIN"/>
    <property type="match status" value="1"/>
</dbReference>
<feature type="compositionally biased region" description="Polar residues" evidence="1">
    <location>
        <begin position="659"/>
        <end position="674"/>
    </location>
</feature>
<protein>
    <submittedName>
        <fullName evidence="3">Integrase catalytic domain-containing protein</fullName>
    </submittedName>
</protein>
<dbReference type="Pfam" id="PF18701">
    <property type="entry name" value="DUF5641"/>
    <property type="match status" value="1"/>
</dbReference>
<comment type="caution">
    <text evidence="3">The sequence shown here is derived from an EMBL/GenBank/DDBJ whole genome shotgun (WGS) entry which is preliminary data.</text>
</comment>
<feature type="compositionally biased region" description="Basic and acidic residues" evidence="1">
    <location>
        <begin position="328"/>
        <end position="378"/>
    </location>
</feature>